<evidence type="ECO:0000256" key="6">
    <source>
        <dbReference type="ARBA" id="ARBA00048718"/>
    </source>
</evidence>
<keyword evidence="4" id="KW-0819">tRNA processing</keyword>
<evidence type="ECO:0000259" key="7">
    <source>
        <dbReference type="Pfam" id="PF03942"/>
    </source>
</evidence>
<evidence type="ECO:0000256" key="3">
    <source>
        <dbReference type="ARBA" id="ARBA00022691"/>
    </source>
</evidence>
<evidence type="ECO:0000313" key="8">
    <source>
        <dbReference type="EMBL" id="CAD9438767.1"/>
    </source>
</evidence>
<dbReference type="AlphaFoldDB" id="A0A7S2G8C1"/>
<evidence type="ECO:0000256" key="4">
    <source>
        <dbReference type="ARBA" id="ARBA00022694"/>
    </source>
</evidence>
<dbReference type="InterPro" id="IPR039262">
    <property type="entry name" value="DTWD2/TAPT"/>
</dbReference>
<dbReference type="GO" id="GO:0008033">
    <property type="term" value="P:tRNA processing"/>
    <property type="evidence" value="ECO:0007669"/>
    <property type="project" value="UniProtKB-KW"/>
</dbReference>
<dbReference type="InterPro" id="IPR005636">
    <property type="entry name" value="DTW"/>
</dbReference>
<dbReference type="EC" id="2.5.1.25" evidence="1"/>
<protein>
    <recommendedName>
        <fullName evidence="1">tRNA-uridine aminocarboxypropyltransferase</fullName>
        <ecNumber evidence="1">2.5.1.25</ecNumber>
    </recommendedName>
</protein>
<proteinExistence type="inferred from homology"/>
<sequence>MAKQMVFRTPWLQTLPRVCLEPEEESHYTFRRQPHRDCVSTLEAVAECLLALESDVAKAEEVHASLNSLFGAMVAHQVSFIPRLSVAGSQDVAAQAGGADAGSMAATTPKKAAAPRHTTTSYCLARYERGVGGVVRRAVVEETLRHTKCEDAVARAKELSASRSKDDRLHVVPLEKVRRMKGVGDLVFEME</sequence>
<dbReference type="GO" id="GO:0016432">
    <property type="term" value="F:tRNA-uridine aminocarboxypropyltransferase activity"/>
    <property type="evidence" value="ECO:0007669"/>
    <property type="project" value="UniProtKB-EC"/>
</dbReference>
<gene>
    <name evidence="8" type="ORF">AAND1436_LOCUS21309</name>
</gene>
<dbReference type="PANTHER" id="PTHR21392">
    <property type="entry name" value="TRNA-URIDINE AMINOCARBOXYPROPYLTRANSFERASE 2"/>
    <property type="match status" value="1"/>
</dbReference>
<comment type="similarity">
    <text evidence="5">Belongs to the TDD superfamily. DTWD2 family.</text>
</comment>
<keyword evidence="3" id="KW-0949">S-adenosyl-L-methionine</keyword>
<dbReference type="Pfam" id="PF03942">
    <property type="entry name" value="DTW"/>
    <property type="match status" value="1"/>
</dbReference>
<dbReference type="EMBL" id="HBGQ01043508">
    <property type="protein sequence ID" value="CAD9438767.1"/>
    <property type="molecule type" value="Transcribed_RNA"/>
</dbReference>
<evidence type="ECO:0000256" key="1">
    <source>
        <dbReference type="ARBA" id="ARBA00012386"/>
    </source>
</evidence>
<comment type="catalytic activity">
    <reaction evidence="6">
        <text>a uridine in tRNA + S-adenosyl-L-methionine = a 3-[(3S)-3-amino-3-carboxypropyl]uridine in tRNA + S-methyl-5'-thioadenosine + H(+)</text>
        <dbReference type="Rhea" id="RHEA:62432"/>
        <dbReference type="Rhea" id="RHEA-COMP:13339"/>
        <dbReference type="Rhea" id="RHEA-COMP:16092"/>
        <dbReference type="ChEBI" id="CHEBI:15378"/>
        <dbReference type="ChEBI" id="CHEBI:17509"/>
        <dbReference type="ChEBI" id="CHEBI:59789"/>
        <dbReference type="ChEBI" id="CHEBI:65315"/>
        <dbReference type="ChEBI" id="CHEBI:82930"/>
        <dbReference type="EC" id="2.5.1.25"/>
    </reaction>
</comment>
<evidence type="ECO:0000256" key="2">
    <source>
        <dbReference type="ARBA" id="ARBA00022679"/>
    </source>
</evidence>
<organism evidence="8">
    <name type="scientific">Alexandrium andersonii</name>
    <dbReference type="NCBI Taxonomy" id="327968"/>
    <lineage>
        <taxon>Eukaryota</taxon>
        <taxon>Sar</taxon>
        <taxon>Alveolata</taxon>
        <taxon>Dinophyceae</taxon>
        <taxon>Gonyaulacales</taxon>
        <taxon>Pyrocystaceae</taxon>
        <taxon>Alexandrium</taxon>
    </lineage>
</organism>
<evidence type="ECO:0000256" key="5">
    <source>
        <dbReference type="ARBA" id="ARBA00034489"/>
    </source>
</evidence>
<feature type="domain" description="DTW" evidence="7">
    <location>
        <begin position="2"/>
        <end position="77"/>
    </location>
</feature>
<dbReference type="PANTHER" id="PTHR21392:SF0">
    <property type="entry name" value="TRNA-URIDINE AMINOCARBOXYPROPYLTRANSFERASE 2"/>
    <property type="match status" value="1"/>
</dbReference>
<accession>A0A7S2G8C1</accession>
<reference evidence="8" key="1">
    <citation type="submission" date="2021-01" db="EMBL/GenBank/DDBJ databases">
        <authorList>
            <person name="Corre E."/>
            <person name="Pelletier E."/>
            <person name="Niang G."/>
            <person name="Scheremetjew M."/>
            <person name="Finn R."/>
            <person name="Kale V."/>
            <person name="Holt S."/>
            <person name="Cochrane G."/>
            <person name="Meng A."/>
            <person name="Brown T."/>
            <person name="Cohen L."/>
        </authorList>
    </citation>
    <scope>NUCLEOTIDE SEQUENCE</scope>
    <source>
        <strain evidence="8">CCMP2222</strain>
    </source>
</reference>
<name>A0A7S2G8C1_9DINO</name>
<keyword evidence="2" id="KW-0808">Transferase</keyword>